<keyword evidence="1" id="KW-0472">Membrane</keyword>
<protein>
    <submittedName>
        <fullName evidence="2">Uncharacterized protein</fullName>
    </submittedName>
</protein>
<accession>A0A5N4AFN4</accession>
<sequence length="110" mass="11950">MESRESSRDAPPPYSIATVLCTVQNSLYTIGSSNPLGIGPPCSITRQGLLPETHSNAVGTSTEIAKYASAQHQQSIRVKYNQKRGYMVLVGVFLFFVVISLVIVLSMIFA</sequence>
<evidence type="ECO:0000313" key="3">
    <source>
        <dbReference type="Proteomes" id="UP000327044"/>
    </source>
</evidence>
<comment type="caution">
    <text evidence="2">The sequence shown here is derived from an EMBL/GenBank/DDBJ whole genome shotgun (WGS) entry which is preliminary data.</text>
</comment>
<name>A0A5N4AFN4_PHOPY</name>
<keyword evidence="1" id="KW-1133">Transmembrane helix</keyword>
<dbReference type="InParanoid" id="A0A5N4AFN4"/>
<evidence type="ECO:0000256" key="1">
    <source>
        <dbReference type="SAM" id="Phobius"/>
    </source>
</evidence>
<dbReference type="EMBL" id="VVIM01000007">
    <property type="protein sequence ID" value="KAB0796124.1"/>
    <property type="molecule type" value="Genomic_DNA"/>
</dbReference>
<reference evidence="2 3" key="1">
    <citation type="journal article" date="2018" name="Elife">
        <title>Firefly genomes illuminate parallel origins of bioluminescence in beetles.</title>
        <authorList>
            <person name="Fallon T.R."/>
            <person name="Lower S.E."/>
            <person name="Chang C.H."/>
            <person name="Bessho-Uehara M."/>
            <person name="Martin G.J."/>
            <person name="Bewick A.J."/>
            <person name="Behringer M."/>
            <person name="Debat H.J."/>
            <person name="Wong I."/>
            <person name="Day J.C."/>
            <person name="Suvorov A."/>
            <person name="Silva C.J."/>
            <person name="Stanger-Hall K.F."/>
            <person name="Hall D.W."/>
            <person name="Schmitz R.J."/>
            <person name="Nelson D.R."/>
            <person name="Lewis S.M."/>
            <person name="Shigenobu S."/>
            <person name="Bybee S.M."/>
            <person name="Larracuente A.M."/>
            <person name="Oba Y."/>
            <person name="Weng J.K."/>
        </authorList>
    </citation>
    <scope>NUCLEOTIDE SEQUENCE [LARGE SCALE GENOMIC DNA]</scope>
    <source>
        <strain evidence="2">1611_PpyrPB1</strain>
        <tissue evidence="2">Whole body</tissue>
    </source>
</reference>
<dbReference type="AlphaFoldDB" id="A0A5N4AFN4"/>
<keyword evidence="1" id="KW-0812">Transmembrane</keyword>
<gene>
    <name evidence="2" type="ORF">PPYR_10185</name>
</gene>
<keyword evidence="3" id="KW-1185">Reference proteome</keyword>
<proteinExistence type="predicted"/>
<dbReference type="Proteomes" id="UP000327044">
    <property type="component" value="Unassembled WGS sequence"/>
</dbReference>
<organism evidence="2 3">
    <name type="scientific">Photinus pyralis</name>
    <name type="common">Common eastern firefly</name>
    <name type="synonym">Lampyris pyralis</name>
    <dbReference type="NCBI Taxonomy" id="7054"/>
    <lineage>
        <taxon>Eukaryota</taxon>
        <taxon>Metazoa</taxon>
        <taxon>Ecdysozoa</taxon>
        <taxon>Arthropoda</taxon>
        <taxon>Hexapoda</taxon>
        <taxon>Insecta</taxon>
        <taxon>Pterygota</taxon>
        <taxon>Neoptera</taxon>
        <taxon>Endopterygota</taxon>
        <taxon>Coleoptera</taxon>
        <taxon>Polyphaga</taxon>
        <taxon>Elateriformia</taxon>
        <taxon>Elateroidea</taxon>
        <taxon>Lampyridae</taxon>
        <taxon>Lampyrinae</taxon>
        <taxon>Photinus</taxon>
    </lineage>
</organism>
<evidence type="ECO:0000313" key="2">
    <source>
        <dbReference type="EMBL" id="KAB0796124.1"/>
    </source>
</evidence>
<feature type="transmembrane region" description="Helical" evidence="1">
    <location>
        <begin position="86"/>
        <end position="109"/>
    </location>
</feature>